<name>A0A8H4W882_9HELO</name>
<dbReference type="AlphaFoldDB" id="A0A8H4W882"/>
<reference evidence="1 2" key="1">
    <citation type="submission" date="2020-03" db="EMBL/GenBank/DDBJ databases">
        <title>Draft Genome Sequence of Cudoniella acicularis.</title>
        <authorList>
            <person name="Buettner E."/>
            <person name="Kellner H."/>
        </authorList>
    </citation>
    <scope>NUCLEOTIDE SEQUENCE [LARGE SCALE GENOMIC DNA]</scope>
    <source>
        <strain evidence="1 2">DSM 108380</strain>
    </source>
</reference>
<gene>
    <name evidence="1" type="ORF">G7Y89_g531</name>
</gene>
<sequence length="231" mass="26150">MPTDPPFLLNLSRYLRNSQLQMQPRSRLPRKPKEPKIYHPLLRILTLTAASNHDYSASPTKRKVLVILLSRIMTSIPQQALTPFVLFLTLTRHLLALRSSNSYINPSETCPYFDEEGRRVDDYYDIENFEVDIGERLGPRPRYAVDLSKEEVAILVGSGEMWCVEEVLSPRPVGLQEDMLSGNESDEGLGVNLDILIAWESELASGKSMEDNTGNWDIKSLKDLMVLSGKS</sequence>
<comment type="caution">
    <text evidence="1">The sequence shown here is derived from an EMBL/GenBank/DDBJ whole genome shotgun (WGS) entry which is preliminary data.</text>
</comment>
<accession>A0A8H4W882</accession>
<keyword evidence="2" id="KW-1185">Reference proteome</keyword>
<evidence type="ECO:0000313" key="2">
    <source>
        <dbReference type="Proteomes" id="UP000566819"/>
    </source>
</evidence>
<protein>
    <submittedName>
        <fullName evidence="1">Uncharacterized protein</fullName>
    </submittedName>
</protein>
<dbReference type="EMBL" id="JAAMPI010000019">
    <property type="protein sequence ID" value="KAF4637542.1"/>
    <property type="molecule type" value="Genomic_DNA"/>
</dbReference>
<organism evidence="1 2">
    <name type="scientific">Cudoniella acicularis</name>
    <dbReference type="NCBI Taxonomy" id="354080"/>
    <lineage>
        <taxon>Eukaryota</taxon>
        <taxon>Fungi</taxon>
        <taxon>Dikarya</taxon>
        <taxon>Ascomycota</taxon>
        <taxon>Pezizomycotina</taxon>
        <taxon>Leotiomycetes</taxon>
        <taxon>Helotiales</taxon>
        <taxon>Tricladiaceae</taxon>
        <taxon>Cudoniella</taxon>
    </lineage>
</organism>
<proteinExistence type="predicted"/>
<dbReference type="Proteomes" id="UP000566819">
    <property type="component" value="Unassembled WGS sequence"/>
</dbReference>
<evidence type="ECO:0000313" key="1">
    <source>
        <dbReference type="EMBL" id="KAF4637542.1"/>
    </source>
</evidence>